<dbReference type="InterPro" id="IPR029069">
    <property type="entry name" value="HotDog_dom_sf"/>
</dbReference>
<accession>A0ABX6IK37</accession>
<dbReference type="Proteomes" id="UP001059836">
    <property type="component" value="Chromosome"/>
</dbReference>
<dbReference type="EMBL" id="CP045809">
    <property type="protein sequence ID" value="QHN35986.1"/>
    <property type="molecule type" value="Genomic_DNA"/>
</dbReference>
<evidence type="ECO:0000313" key="1">
    <source>
        <dbReference type="EMBL" id="QHN35986.1"/>
    </source>
</evidence>
<dbReference type="RefSeq" id="WP_213244233.1">
    <property type="nucleotide sequence ID" value="NZ_CP045806.1"/>
</dbReference>
<protein>
    <recommendedName>
        <fullName evidence="3">Thioesterase domain-containing protein</fullName>
    </recommendedName>
</protein>
<dbReference type="Gene3D" id="3.10.129.10">
    <property type="entry name" value="Hotdog Thioesterase"/>
    <property type="match status" value="1"/>
</dbReference>
<organism evidence="1 2">
    <name type="scientific">Gordonia pseudamarae</name>
    <dbReference type="NCBI Taxonomy" id="2831662"/>
    <lineage>
        <taxon>Bacteria</taxon>
        <taxon>Bacillati</taxon>
        <taxon>Actinomycetota</taxon>
        <taxon>Actinomycetes</taxon>
        <taxon>Mycobacteriales</taxon>
        <taxon>Gordoniaceae</taxon>
        <taxon>Gordonia</taxon>
    </lineage>
</organism>
<proteinExistence type="predicted"/>
<gene>
    <name evidence="1" type="ORF">GII31_15025</name>
</gene>
<evidence type="ECO:0008006" key="3">
    <source>
        <dbReference type="Google" id="ProtNLM"/>
    </source>
</evidence>
<name>A0ABX6IK37_9ACTN</name>
<sequence>MRNSPEPGHPDPRTLPATLLAKFTTDPAGNTAGVRLAHATAPDEVAFAQRVQAWQRDRQGRAGLASLGILLDVTAGSGIYLLRPENEYVVSHISVSMAPWEVIGDEVIATASPLAVDDHTGTGLATARMESGTTLIAAARCRSVQTVRPNLPDDLLAEFRSDPAAFDDQQPLSTHLGLTRINDGSSADRFGVRWQVPEWTLNSLGTAQGGSILSATAAVTDIVGDALRDEGAGDCALTDLSIELMRSPSPSAAGYEFAVDIIRRGRRLVVMTIDLRDESGKLFARSTATLCLRTP</sequence>
<keyword evidence="2" id="KW-1185">Reference proteome</keyword>
<reference evidence="1" key="1">
    <citation type="journal article" date="2021" name="Nat. Microbiol.">
        <title>Cocultivation of an ultrasmall environmental parasitic bacterium with lytic ability against bacteria associated with wastewater foams.</title>
        <authorList>
            <person name="Batinovic S."/>
            <person name="Rose J.J.A."/>
            <person name="Ratcliffe J."/>
            <person name="Seviour R.J."/>
            <person name="Petrovski S."/>
        </authorList>
    </citation>
    <scope>NUCLEOTIDE SEQUENCE</scope>
    <source>
        <strain evidence="1">CON9</strain>
    </source>
</reference>
<dbReference type="SUPFAM" id="SSF54637">
    <property type="entry name" value="Thioesterase/thiol ester dehydrase-isomerase"/>
    <property type="match status" value="1"/>
</dbReference>
<evidence type="ECO:0000313" key="2">
    <source>
        <dbReference type="Proteomes" id="UP001059836"/>
    </source>
</evidence>
<dbReference type="CDD" id="cd03443">
    <property type="entry name" value="PaaI_thioesterase"/>
    <property type="match status" value="1"/>
</dbReference>